<evidence type="ECO:0000313" key="2">
    <source>
        <dbReference type="Proteomes" id="UP000321886"/>
    </source>
</evidence>
<accession>A0A511WVM0</accession>
<organism evidence="1 2">
    <name type="scientific">Halobacillus faecis</name>
    <dbReference type="NCBI Taxonomy" id="360184"/>
    <lineage>
        <taxon>Bacteria</taxon>
        <taxon>Bacillati</taxon>
        <taxon>Bacillota</taxon>
        <taxon>Bacilli</taxon>
        <taxon>Bacillales</taxon>
        <taxon>Bacillaceae</taxon>
        <taxon>Halobacillus</taxon>
    </lineage>
</organism>
<name>A0A511WVM0_9BACI</name>
<proteinExistence type="predicted"/>
<comment type="caution">
    <text evidence="1">The sequence shown here is derived from an EMBL/GenBank/DDBJ whole genome shotgun (WGS) entry which is preliminary data.</text>
</comment>
<sequence>MPKFKKLSENGCNFVVLTVNCTITDKQNKFCYNKGGAKMKKQQNVPCPQCGSKIEGHTYNYMMECDRCLSKKDE</sequence>
<dbReference type="Proteomes" id="UP000321886">
    <property type="component" value="Unassembled WGS sequence"/>
</dbReference>
<protein>
    <recommendedName>
        <fullName evidence="3">YhfH family protein</fullName>
    </recommendedName>
</protein>
<gene>
    <name evidence="1" type="ORF">HFA01_25900</name>
</gene>
<dbReference type="AlphaFoldDB" id="A0A511WVM0"/>
<evidence type="ECO:0000313" key="1">
    <source>
        <dbReference type="EMBL" id="GEN54328.1"/>
    </source>
</evidence>
<keyword evidence="2" id="KW-1185">Reference proteome</keyword>
<evidence type="ECO:0008006" key="3">
    <source>
        <dbReference type="Google" id="ProtNLM"/>
    </source>
</evidence>
<reference evidence="1 2" key="1">
    <citation type="submission" date="2019-07" db="EMBL/GenBank/DDBJ databases">
        <title>Whole genome shotgun sequence of Halobacillus faecis NBRC 103569.</title>
        <authorList>
            <person name="Hosoyama A."/>
            <person name="Uohara A."/>
            <person name="Ohji S."/>
            <person name="Ichikawa N."/>
        </authorList>
    </citation>
    <scope>NUCLEOTIDE SEQUENCE [LARGE SCALE GENOMIC DNA]</scope>
    <source>
        <strain evidence="1 2">NBRC 103569</strain>
    </source>
</reference>
<dbReference type="EMBL" id="BJYD01000023">
    <property type="protein sequence ID" value="GEN54328.1"/>
    <property type="molecule type" value="Genomic_DNA"/>
</dbReference>